<proteinExistence type="predicted"/>
<reference evidence="2" key="1">
    <citation type="journal article" date="2022" name="bioRxiv">
        <title>Sequencing and chromosome-scale assembly of the giantPleurodeles waltlgenome.</title>
        <authorList>
            <person name="Brown T."/>
            <person name="Elewa A."/>
            <person name="Iarovenko S."/>
            <person name="Subramanian E."/>
            <person name="Araus A.J."/>
            <person name="Petzold A."/>
            <person name="Susuki M."/>
            <person name="Suzuki K.-i.T."/>
            <person name="Hayashi T."/>
            <person name="Toyoda A."/>
            <person name="Oliveira C."/>
            <person name="Osipova E."/>
            <person name="Leigh N.D."/>
            <person name="Simon A."/>
            <person name="Yun M.H."/>
        </authorList>
    </citation>
    <scope>NUCLEOTIDE SEQUENCE</scope>
    <source>
        <strain evidence="2">20211129_DDA</strain>
        <tissue evidence="2">Liver</tissue>
    </source>
</reference>
<protein>
    <submittedName>
        <fullName evidence="2">Uncharacterized protein</fullName>
    </submittedName>
</protein>
<dbReference type="AlphaFoldDB" id="A0AAV7SNR4"/>
<dbReference type="Proteomes" id="UP001066276">
    <property type="component" value="Chromosome 4_2"/>
</dbReference>
<name>A0AAV7SNR4_PLEWA</name>
<evidence type="ECO:0000256" key="1">
    <source>
        <dbReference type="SAM" id="MobiDB-lite"/>
    </source>
</evidence>
<sequence>MPRPTACTECGEARHPTLGLGPHRGQQREPRLEKGAMASPAAGQTDHGSNHSLNQFHCRARGGPRNDR</sequence>
<evidence type="ECO:0000313" key="2">
    <source>
        <dbReference type="EMBL" id="KAJ1165710.1"/>
    </source>
</evidence>
<dbReference type="EMBL" id="JANPWB010000008">
    <property type="protein sequence ID" value="KAJ1165710.1"/>
    <property type="molecule type" value="Genomic_DNA"/>
</dbReference>
<organism evidence="2 3">
    <name type="scientific">Pleurodeles waltl</name>
    <name type="common">Iberian ribbed newt</name>
    <dbReference type="NCBI Taxonomy" id="8319"/>
    <lineage>
        <taxon>Eukaryota</taxon>
        <taxon>Metazoa</taxon>
        <taxon>Chordata</taxon>
        <taxon>Craniata</taxon>
        <taxon>Vertebrata</taxon>
        <taxon>Euteleostomi</taxon>
        <taxon>Amphibia</taxon>
        <taxon>Batrachia</taxon>
        <taxon>Caudata</taxon>
        <taxon>Salamandroidea</taxon>
        <taxon>Salamandridae</taxon>
        <taxon>Pleurodelinae</taxon>
        <taxon>Pleurodeles</taxon>
    </lineage>
</organism>
<evidence type="ECO:0000313" key="3">
    <source>
        <dbReference type="Proteomes" id="UP001066276"/>
    </source>
</evidence>
<comment type="caution">
    <text evidence="2">The sequence shown here is derived from an EMBL/GenBank/DDBJ whole genome shotgun (WGS) entry which is preliminary data.</text>
</comment>
<feature type="region of interest" description="Disordered" evidence="1">
    <location>
        <begin position="1"/>
        <end position="68"/>
    </location>
</feature>
<accession>A0AAV7SNR4</accession>
<feature type="compositionally biased region" description="Polar residues" evidence="1">
    <location>
        <begin position="46"/>
        <end position="55"/>
    </location>
</feature>
<keyword evidence="3" id="KW-1185">Reference proteome</keyword>
<gene>
    <name evidence="2" type="ORF">NDU88_006127</name>
</gene>